<dbReference type="InterPro" id="IPR021516">
    <property type="entry name" value="DUF3179"/>
</dbReference>
<name>W4M9M0_9BACT</name>
<proteinExistence type="predicted"/>
<evidence type="ECO:0008006" key="3">
    <source>
        <dbReference type="Google" id="ProtNLM"/>
    </source>
</evidence>
<keyword evidence="2" id="KW-1185">Reference proteome</keyword>
<dbReference type="AlphaFoldDB" id="W4M9M0"/>
<accession>W4M9M0</accession>
<gene>
    <name evidence="1" type="ORF">ETSY2_14535</name>
</gene>
<reference evidence="1 2" key="1">
    <citation type="journal article" date="2014" name="Nature">
        <title>An environmental bacterial taxon with a large and distinct metabolic repertoire.</title>
        <authorList>
            <person name="Wilson M.C."/>
            <person name="Mori T."/>
            <person name="Ruckert C."/>
            <person name="Uria A.R."/>
            <person name="Helf M.J."/>
            <person name="Takada K."/>
            <person name="Gernert C."/>
            <person name="Steffens U.A."/>
            <person name="Heycke N."/>
            <person name="Schmitt S."/>
            <person name="Rinke C."/>
            <person name="Helfrich E.J."/>
            <person name="Brachmann A.O."/>
            <person name="Gurgui C."/>
            <person name="Wakimoto T."/>
            <person name="Kracht M."/>
            <person name="Crusemann M."/>
            <person name="Hentschel U."/>
            <person name="Abe I."/>
            <person name="Matsunaga S."/>
            <person name="Kalinowski J."/>
            <person name="Takeyama H."/>
            <person name="Piel J."/>
        </authorList>
    </citation>
    <scope>NUCLEOTIDE SEQUENCE [LARGE SCALE GENOMIC DNA]</scope>
    <source>
        <strain evidence="2">TSY2</strain>
    </source>
</reference>
<comment type="caution">
    <text evidence="1">The sequence shown here is derived from an EMBL/GenBank/DDBJ whole genome shotgun (WGS) entry which is preliminary data.</text>
</comment>
<evidence type="ECO:0000313" key="1">
    <source>
        <dbReference type="EMBL" id="ETX06865.1"/>
    </source>
</evidence>
<dbReference type="Pfam" id="PF11376">
    <property type="entry name" value="DUF3179"/>
    <property type="match status" value="1"/>
</dbReference>
<protein>
    <recommendedName>
        <fullName evidence="3">DUF3179 domain-containing protein</fullName>
    </recommendedName>
</protein>
<dbReference type="Proteomes" id="UP000019140">
    <property type="component" value="Unassembled WGS sequence"/>
</dbReference>
<sequence length="103" mass="11049">MKLIKMIGLGVWGLLMCGMVMMPVNGQAEQGEAPKIYNILPKDAIRAVLEPEFVSVEKAQVADSAAMIGVVFHGEAHVYSAVLLNSHEVVNDNVGGVKIATTW</sequence>
<evidence type="ECO:0000313" key="2">
    <source>
        <dbReference type="Proteomes" id="UP000019140"/>
    </source>
</evidence>
<organism evidence="1 2">
    <name type="scientific">Candidatus Entotheonella gemina</name>
    <dbReference type="NCBI Taxonomy" id="1429439"/>
    <lineage>
        <taxon>Bacteria</taxon>
        <taxon>Pseudomonadati</taxon>
        <taxon>Nitrospinota/Tectimicrobiota group</taxon>
        <taxon>Candidatus Tectimicrobiota</taxon>
        <taxon>Candidatus Entotheonellia</taxon>
        <taxon>Candidatus Entotheonellales</taxon>
        <taxon>Candidatus Entotheonellaceae</taxon>
        <taxon>Candidatus Entotheonella</taxon>
    </lineage>
</organism>
<dbReference type="HOGENOM" id="CLU_2258588_0_0_7"/>
<dbReference type="EMBL" id="AZHX01000581">
    <property type="protein sequence ID" value="ETX06865.1"/>
    <property type="molecule type" value="Genomic_DNA"/>
</dbReference>